<reference evidence="6 7" key="1">
    <citation type="submission" date="2024-08" db="EMBL/GenBank/DDBJ databases">
        <title>Whole-genome sequencing of halo(alkali)philic microorganisms from hypersaline lakes.</title>
        <authorList>
            <person name="Sorokin D.Y."/>
            <person name="Merkel A.Y."/>
            <person name="Messina E."/>
            <person name="Yakimov M."/>
        </authorList>
    </citation>
    <scope>NUCLEOTIDE SEQUENCE [LARGE SCALE GENOMIC DNA]</scope>
    <source>
        <strain evidence="6 7">Cl-TMA</strain>
    </source>
</reference>
<comment type="subcellular location">
    <subcellularLocation>
        <location evidence="1">Endomembrane system</location>
        <topology evidence="1">Multi-pass membrane protein</topology>
    </subcellularLocation>
</comment>
<evidence type="ECO:0000256" key="3">
    <source>
        <dbReference type="ARBA" id="ARBA00022989"/>
    </source>
</evidence>
<organism evidence="6 7">
    <name type="scientific">Thiohalorhabdus methylotrophus</name>
    <dbReference type="NCBI Taxonomy" id="3242694"/>
    <lineage>
        <taxon>Bacteria</taxon>
        <taxon>Pseudomonadati</taxon>
        <taxon>Pseudomonadota</taxon>
        <taxon>Gammaproteobacteria</taxon>
        <taxon>Thiohalorhabdales</taxon>
        <taxon>Thiohalorhabdaceae</taxon>
        <taxon>Thiohalorhabdus</taxon>
    </lineage>
</organism>
<keyword evidence="6" id="KW-0808">Transferase</keyword>
<dbReference type="EC" id="2.1.1.100" evidence="6"/>
<dbReference type="EC" id="2.1.1.334" evidence="6"/>
<comment type="caution">
    <text evidence="6">The sequence shown here is derived from an EMBL/GenBank/DDBJ whole genome shotgun (WGS) entry which is preliminary data.</text>
</comment>
<dbReference type="PANTHER" id="PTHR12714:SF9">
    <property type="entry name" value="PROTEIN-S-ISOPRENYLCYSTEINE O-METHYLTRANSFERASE"/>
    <property type="match status" value="1"/>
</dbReference>
<keyword evidence="6" id="KW-0489">Methyltransferase</keyword>
<evidence type="ECO:0000313" key="7">
    <source>
        <dbReference type="Proteomes" id="UP001575181"/>
    </source>
</evidence>
<dbReference type="EMBL" id="JBGUAW010000005">
    <property type="protein sequence ID" value="MFA9460755.1"/>
    <property type="molecule type" value="Genomic_DNA"/>
</dbReference>
<sequence length="213" mass="23414">MAFGQGLLSQHRPLHHTRTRRRLSGAVAVLVVFLALSTESALLGGSWWALATAWAGLMLVMAGIFGRLLATLFIGGHKGAELVRAGPYGVTRNPLYLSSLLATIGLGLASANPLLLLLLLLAFLLYYPGVLTREEEKLARRHGAAYQDYRRAVPRFWPRPGADWREPDWVTASPRQFRMALADAGWFIIAYIALRAIAEAHARGVLPAYTLPF</sequence>
<dbReference type="GO" id="GO:0004671">
    <property type="term" value="F:protein C-terminal S-isoprenylcysteine carboxyl O-methyltransferase activity"/>
    <property type="evidence" value="ECO:0007669"/>
    <property type="project" value="UniProtKB-EC"/>
</dbReference>
<proteinExistence type="predicted"/>
<keyword evidence="2 5" id="KW-0812">Transmembrane</keyword>
<keyword evidence="7" id="KW-1185">Reference proteome</keyword>
<name>A0ABV4TW41_9GAMM</name>
<dbReference type="RefSeq" id="WP_373655542.1">
    <property type="nucleotide sequence ID" value="NZ_JBGUAW010000005.1"/>
</dbReference>
<evidence type="ECO:0000256" key="4">
    <source>
        <dbReference type="ARBA" id="ARBA00023136"/>
    </source>
</evidence>
<gene>
    <name evidence="6" type="ORF">ACERLL_07950</name>
</gene>
<feature type="transmembrane region" description="Helical" evidence="5">
    <location>
        <begin position="95"/>
        <end position="127"/>
    </location>
</feature>
<evidence type="ECO:0000313" key="6">
    <source>
        <dbReference type="EMBL" id="MFA9460755.1"/>
    </source>
</evidence>
<keyword evidence="4 5" id="KW-0472">Membrane</keyword>
<evidence type="ECO:0000256" key="5">
    <source>
        <dbReference type="SAM" id="Phobius"/>
    </source>
</evidence>
<keyword evidence="3 5" id="KW-1133">Transmembrane helix</keyword>
<evidence type="ECO:0000256" key="2">
    <source>
        <dbReference type="ARBA" id="ARBA00022692"/>
    </source>
</evidence>
<dbReference type="Gene3D" id="1.20.120.1630">
    <property type="match status" value="1"/>
</dbReference>
<dbReference type="InterPro" id="IPR007318">
    <property type="entry name" value="Phopholipid_MeTrfase"/>
</dbReference>
<accession>A0ABV4TW41</accession>
<feature type="transmembrane region" description="Helical" evidence="5">
    <location>
        <begin position="54"/>
        <end position="74"/>
    </location>
</feature>
<dbReference type="GO" id="GO:0032259">
    <property type="term" value="P:methylation"/>
    <property type="evidence" value="ECO:0007669"/>
    <property type="project" value="UniProtKB-KW"/>
</dbReference>
<dbReference type="PANTHER" id="PTHR12714">
    <property type="entry name" value="PROTEIN-S ISOPRENYLCYSTEINE O-METHYLTRANSFERASE"/>
    <property type="match status" value="1"/>
</dbReference>
<evidence type="ECO:0000256" key="1">
    <source>
        <dbReference type="ARBA" id="ARBA00004127"/>
    </source>
</evidence>
<dbReference type="Proteomes" id="UP001575181">
    <property type="component" value="Unassembled WGS sequence"/>
</dbReference>
<feature type="transmembrane region" description="Helical" evidence="5">
    <location>
        <begin position="26"/>
        <end position="48"/>
    </location>
</feature>
<protein>
    <submittedName>
        <fullName evidence="6">Isoprenylcysteine carboxylmethyltransferase family protein</fullName>
        <ecNumber evidence="6">2.1.1.100</ecNumber>
        <ecNumber evidence="6">2.1.1.334</ecNumber>
    </submittedName>
</protein>
<dbReference type="Pfam" id="PF04191">
    <property type="entry name" value="PEMT"/>
    <property type="match status" value="1"/>
</dbReference>